<protein>
    <submittedName>
        <fullName evidence="2">Myosin motor domain-containing protein</fullName>
    </submittedName>
</protein>
<dbReference type="Proteomes" id="UP000887579">
    <property type="component" value="Unplaced"/>
</dbReference>
<proteinExistence type="predicted"/>
<reference evidence="2" key="1">
    <citation type="submission" date="2022-11" db="UniProtKB">
        <authorList>
            <consortium name="WormBaseParasite"/>
        </authorList>
    </citation>
    <scope>IDENTIFICATION</scope>
</reference>
<dbReference type="WBParaSite" id="ES5_v2.g12655.t1">
    <property type="protein sequence ID" value="ES5_v2.g12655.t1"/>
    <property type="gene ID" value="ES5_v2.g12655"/>
</dbReference>
<evidence type="ECO:0000313" key="1">
    <source>
        <dbReference type="Proteomes" id="UP000887579"/>
    </source>
</evidence>
<evidence type="ECO:0000313" key="2">
    <source>
        <dbReference type="WBParaSite" id="ES5_v2.g12655.t1"/>
    </source>
</evidence>
<sequence>MMNLVFKLKKTESQCLDALQAHLGRGNLGFTFDGYKLPHADEFFGLNPDELIRGLSSRVMQFRGGIFGTIIMVPARDALVKSVYSHLFNSIVSTVNVCIPFSNSTGYIGVLDIAGFVNTFEQFCINYWNEKLQQFFNERILKHEQELYRRDALNVPGIDYAVNQDCIELFEQKASGLLDLLDEEASLPRASALHYTEAVHKANARHVELFFGL</sequence>
<organism evidence="1 2">
    <name type="scientific">Panagrolaimus sp. ES5</name>
    <dbReference type="NCBI Taxonomy" id="591445"/>
    <lineage>
        <taxon>Eukaryota</taxon>
        <taxon>Metazoa</taxon>
        <taxon>Ecdysozoa</taxon>
        <taxon>Nematoda</taxon>
        <taxon>Chromadorea</taxon>
        <taxon>Rhabditida</taxon>
        <taxon>Tylenchina</taxon>
        <taxon>Panagrolaimomorpha</taxon>
        <taxon>Panagrolaimoidea</taxon>
        <taxon>Panagrolaimidae</taxon>
        <taxon>Panagrolaimus</taxon>
    </lineage>
</organism>
<name>A0AC34F6A6_9BILA</name>
<accession>A0AC34F6A6</accession>